<evidence type="ECO:0000313" key="1">
    <source>
        <dbReference type="EMBL" id="MBI2876598.1"/>
    </source>
</evidence>
<proteinExistence type="predicted"/>
<evidence type="ECO:0000313" key="2">
    <source>
        <dbReference type="Proteomes" id="UP000769766"/>
    </source>
</evidence>
<dbReference type="Proteomes" id="UP000769766">
    <property type="component" value="Unassembled WGS sequence"/>
</dbReference>
<organism evidence="1 2">
    <name type="scientific">Tectimicrobiota bacterium</name>
    <dbReference type="NCBI Taxonomy" id="2528274"/>
    <lineage>
        <taxon>Bacteria</taxon>
        <taxon>Pseudomonadati</taxon>
        <taxon>Nitrospinota/Tectimicrobiota group</taxon>
        <taxon>Candidatus Tectimicrobiota</taxon>
    </lineage>
</organism>
<gene>
    <name evidence="1" type="ORF">HYY20_06930</name>
</gene>
<comment type="caution">
    <text evidence="1">The sequence shown here is derived from an EMBL/GenBank/DDBJ whole genome shotgun (WGS) entry which is preliminary data.</text>
</comment>
<reference evidence="1" key="1">
    <citation type="submission" date="2020-07" db="EMBL/GenBank/DDBJ databases">
        <title>Huge and variable diversity of episymbiotic CPR bacteria and DPANN archaea in groundwater ecosystems.</title>
        <authorList>
            <person name="He C.Y."/>
            <person name="Keren R."/>
            <person name="Whittaker M."/>
            <person name="Farag I.F."/>
            <person name="Doudna J."/>
            <person name="Cate J.H.D."/>
            <person name="Banfield J.F."/>
        </authorList>
    </citation>
    <scope>NUCLEOTIDE SEQUENCE</scope>
    <source>
        <strain evidence="1">NC_groundwater_672_Ag_B-0.1um_62_36</strain>
    </source>
</reference>
<name>A0A932FWK8_UNCTE</name>
<sequence>MHEIKYNYDREADVLYVSFGHSEHITGVELSDNILLRLDTGKATGEPPRAVGLTFTSFARMMECHRDRPLIISLEALRNLPEDLWQAVLAVLISPPVSNFLSVKLAVVPQIPPLPELTMV</sequence>
<dbReference type="Pfam" id="PF10049">
    <property type="entry name" value="DUF2283"/>
    <property type="match status" value="1"/>
</dbReference>
<accession>A0A932FWK8</accession>
<protein>
    <submittedName>
        <fullName evidence="1">DUF2283 domain-containing protein</fullName>
    </submittedName>
</protein>
<dbReference type="InterPro" id="IPR019270">
    <property type="entry name" value="DUF2283"/>
</dbReference>
<dbReference type="EMBL" id="JACPRF010000211">
    <property type="protein sequence ID" value="MBI2876598.1"/>
    <property type="molecule type" value="Genomic_DNA"/>
</dbReference>
<dbReference type="AlphaFoldDB" id="A0A932FWK8"/>